<gene>
    <name evidence="7" type="ORF">J2S20_001308</name>
</gene>
<evidence type="ECO:0000256" key="2">
    <source>
        <dbReference type="ARBA" id="ARBA00022723"/>
    </source>
</evidence>
<evidence type="ECO:0000256" key="4">
    <source>
        <dbReference type="ARBA" id="ARBA00023014"/>
    </source>
</evidence>
<dbReference type="InterPro" id="IPR016431">
    <property type="entry name" value="Pyrv-formate_lyase-activ_prd"/>
</dbReference>
<feature type="domain" description="Radical SAM core" evidence="6">
    <location>
        <begin position="52"/>
        <end position="185"/>
    </location>
</feature>
<dbReference type="GO" id="GO:0051536">
    <property type="term" value="F:iron-sulfur cluster binding"/>
    <property type="evidence" value="ECO:0007669"/>
    <property type="project" value="UniProtKB-KW"/>
</dbReference>
<dbReference type="SUPFAM" id="SSF102114">
    <property type="entry name" value="Radical SAM enzymes"/>
    <property type="match status" value="1"/>
</dbReference>
<reference evidence="7" key="1">
    <citation type="submission" date="2023-07" db="EMBL/GenBank/DDBJ databases">
        <title>Genomic Encyclopedia of Type Strains, Phase IV (KMG-IV): sequencing the most valuable type-strain genomes for metagenomic binning, comparative biology and taxonomic classification.</title>
        <authorList>
            <person name="Goeker M."/>
        </authorList>
    </citation>
    <scope>NUCLEOTIDE SEQUENCE</scope>
    <source>
        <strain evidence="7">DSM 19659</strain>
    </source>
</reference>
<comment type="caution">
    <text evidence="7">The sequence shown here is derived from an EMBL/GenBank/DDBJ whole genome shotgun (WGS) entry which is preliminary data.</text>
</comment>
<keyword evidence="3 5" id="KW-0408">Iron</keyword>
<evidence type="ECO:0000313" key="7">
    <source>
        <dbReference type="EMBL" id="MDQ0152614.1"/>
    </source>
</evidence>
<dbReference type="EC" id="1.97.1.4" evidence="7"/>
<keyword evidence="7" id="KW-0670">Pyruvate</keyword>
<protein>
    <submittedName>
        <fullName evidence="7">Pyruvate formate lyase activating enzyme</fullName>
        <ecNumber evidence="7">1.97.1.4</ecNumber>
    </submittedName>
</protein>
<dbReference type="SFLD" id="SFLDS00029">
    <property type="entry name" value="Radical_SAM"/>
    <property type="match status" value="1"/>
</dbReference>
<dbReference type="InterPro" id="IPR058240">
    <property type="entry name" value="rSAM_sf"/>
</dbReference>
<sequence length="298" mass="33634">MKKCTLCPRRCAADRTKGPGACGSGARLRIARAALHYGEEPCISGSEGSGTVFFSGCSLRCVFCQNRALSQEQFGEEISVRRLAEIFRELEEQGANNINLVTPTHYAAQIAEALYIYRPGIPVLYNCGGYESVETLRALEGLVDVWLPDIKYADPELARRFSGAEDYPERAFQAVEEMLRQCGIPKLNGRGMMERGVMIRHLVLPLHLKNTFAVLDGIAERFGTESWISLMFQYTPLWKLPEYPELNRGLTRRERERAEAYLEQRGFRNGYVQEPDSRGTAFIPDFDLSGVRQAARKH</sequence>
<comment type="cofactor">
    <cofactor evidence="5">
        <name>[4Fe-4S] cluster</name>
        <dbReference type="ChEBI" id="CHEBI:49883"/>
    </cofactor>
    <text evidence="5">Binds 1 [4Fe-4S] cluster. The cluster is coordinated with 3 cysteines and an exchangeable S-adenosyl-L-methionine.</text>
</comment>
<keyword evidence="1 5" id="KW-0949">S-adenosyl-L-methionine</keyword>
<dbReference type="AlphaFoldDB" id="A0AAE3VAC5"/>
<keyword evidence="8" id="KW-1185">Reference proteome</keyword>
<dbReference type="PANTHER" id="PTHR43075:SF1">
    <property type="entry name" value="FORMATE LYASE ACTIVATING ENZYME, PUTATIVE (AFU_ORTHOLOGUE AFUA_2G15630)-RELATED"/>
    <property type="match status" value="1"/>
</dbReference>
<proteinExistence type="predicted"/>
<keyword evidence="4 5" id="KW-0411">Iron-sulfur</keyword>
<evidence type="ECO:0000259" key="6">
    <source>
        <dbReference type="Pfam" id="PF04055"/>
    </source>
</evidence>
<dbReference type="Gene3D" id="3.20.20.70">
    <property type="entry name" value="Aldolase class I"/>
    <property type="match status" value="1"/>
</dbReference>
<feature type="binding site" evidence="5">
    <location>
        <position position="61"/>
    </location>
    <ligand>
        <name>[4Fe-4S] cluster</name>
        <dbReference type="ChEBI" id="CHEBI:49883"/>
        <note>4Fe-4S-S-AdoMet</note>
    </ligand>
</feature>
<dbReference type="GO" id="GO:0016829">
    <property type="term" value="F:lyase activity"/>
    <property type="evidence" value="ECO:0007669"/>
    <property type="project" value="UniProtKB-KW"/>
</dbReference>
<organism evidence="7 8">
    <name type="scientific">Moryella indoligenes</name>
    <dbReference type="NCBI Taxonomy" id="371674"/>
    <lineage>
        <taxon>Bacteria</taxon>
        <taxon>Bacillati</taxon>
        <taxon>Bacillota</taxon>
        <taxon>Clostridia</taxon>
        <taxon>Lachnospirales</taxon>
        <taxon>Lachnospiraceae</taxon>
        <taxon>Moryella</taxon>
    </lineage>
</organism>
<dbReference type="InterPro" id="IPR007197">
    <property type="entry name" value="rSAM"/>
</dbReference>
<evidence type="ECO:0000313" key="8">
    <source>
        <dbReference type="Proteomes" id="UP001241537"/>
    </source>
</evidence>
<dbReference type="InterPro" id="IPR013785">
    <property type="entry name" value="Aldolase_TIM"/>
</dbReference>
<accession>A0AAE3VAC5</accession>
<dbReference type="Proteomes" id="UP001241537">
    <property type="component" value="Unassembled WGS sequence"/>
</dbReference>
<keyword evidence="7" id="KW-0560">Oxidoreductase</keyword>
<dbReference type="GO" id="GO:0046872">
    <property type="term" value="F:metal ion binding"/>
    <property type="evidence" value="ECO:0007669"/>
    <property type="project" value="UniProtKB-KW"/>
</dbReference>
<dbReference type="SFLD" id="SFLDG01099">
    <property type="entry name" value="Uncharacterised_Radical_SAM_Su"/>
    <property type="match status" value="1"/>
</dbReference>
<dbReference type="EMBL" id="JAUSTO010000007">
    <property type="protein sequence ID" value="MDQ0152614.1"/>
    <property type="molecule type" value="Genomic_DNA"/>
</dbReference>
<feature type="binding site" evidence="5">
    <location>
        <position position="64"/>
    </location>
    <ligand>
        <name>[4Fe-4S] cluster</name>
        <dbReference type="ChEBI" id="CHEBI:49883"/>
        <note>4Fe-4S-S-AdoMet</note>
    </ligand>
</feature>
<evidence type="ECO:0000256" key="5">
    <source>
        <dbReference type="PIRSR" id="PIRSR004869-50"/>
    </source>
</evidence>
<feature type="binding site" evidence="5">
    <location>
        <position position="57"/>
    </location>
    <ligand>
        <name>[4Fe-4S] cluster</name>
        <dbReference type="ChEBI" id="CHEBI:49883"/>
        <note>4Fe-4S-S-AdoMet</note>
    </ligand>
</feature>
<dbReference type="InterPro" id="IPR040085">
    <property type="entry name" value="MJ0674-like"/>
</dbReference>
<name>A0AAE3VAC5_9FIRM</name>
<keyword evidence="7" id="KW-0456">Lyase</keyword>
<evidence type="ECO:0000256" key="1">
    <source>
        <dbReference type="ARBA" id="ARBA00022691"/>
    </source>
</evidence>
<dbReference type="GO" id="GO:0043365">
    <property type="term" value="F:[formate-C-acetyltransferase]-activating enzyme activity"/>
    <property type="evidence" value="ECO:0007669"/>
    <property type="project" value="UniProtKB-EC"/>
</dbReference>
<keyword evidence="2 5" id="KW-0479">Metal-binding</keyword>
<dbReference type="Pfam" id="PF04055">
    <property type="entry name" value="Radical_SAM"/>
    <property type="match status" value="1"/>
</dbReference>
<dbReference type="RefSeq" id="WP_307254371.1">
    <property type="nucleotide sequence ID" value="NZ_JAUSTO010000007.1"/>
</dbReference>
<evidence type="ECO:0000256" key="3">
    <source>
        <dbReference type="ARBA" id="ARBA00023004"/>
    </source>
</evidence>
<dbReference type="PANTHER" id="PTHR43075">
    <property type="entry name" value="FORMATE LYASE ACTIVATING ENZYME, PUTATIVE (AFU_ORTHOLOGUE AFUA_2G15630)-RELATED"/>
    <property type="match status" value="1"/>
</dbReference>
<dbReference type="PIRSF" id="PIRSF004869">
    <property type="entry name" value="PflX_prd"/>
    <property type="match status" value="1"/>
</dbReference>
<dbReference type="CDD" id="cd01335">
    <property type="entry name" value="Radical_SAM"/>
    <property type="match status" value="1"/>
</dbReference>